<dbReference type="Gene3D" id="2.40.30.10">
    <property type="entry name" value="Translation factors"/>
    <property type="match status" value="1"/>
</dbReference>
<dbReference type="PANTHER" id="PTHR43396">
    <property type="entry name" value="FLAVOHEMOPROTEIN"/>
    <property type="match status" value="1"/>
</dbReference>
<feature type="domain" description="Oxidoreductase FAD/NAD(P)-binding" evidence="5">
    <location>
        <begin position="120"/>
        <end position="230"/>
    </location>
</feature>
<comment type="caution">
    <text evidence="6">The sequence shown here is derived from an EMBL/GenBank/DDBJ whole genome shotgun (WGS) entry which is preliminary data.</text>
</comment>
<evidence type="ECO:0000313" key="6">
    <source>
        <dbReference type="EMBL" id="KAK3175012.1"/>
    </source>
</evidence>
<keyword evidence="2" id="KW-0349">Heme</keyword>
<dbReference type="GO" id="GO:0071500">
    <property type="term" value="P:cellular response to nitrosative stress"/>
    <property type="evidence" value="ECO:0007669"/>
    <property type="project" value="TreeGrafter"/>
</dbReference>
<dbReference type="SUPFAM" id="SSF52343">
    <property type="entry name" value="Ferredoxin reductase-like, C-terminal NADP-linked domain"/>
    <property type="match status" value="1"/>
</dbReference>
<evidence type="ECO:0000256" key="2">
    <source>
        <dbReference type="ARBA" id="ARBA00022617"/>
    </source>
</evidence>
<dbReference type="Proteomes" id="UP001276659">
    <property type="component" value="Unassembled WGS sequence"/>
</dbReference>
<gene>
    <name evidence="6" type="ORF">OEA41_002258</name>
</gene>
<accession>A0AAD9ZDZ2</accession>
<evidence type="ECO:0000259" key="5">
    <source>
        <dbReference type="Pfam" id="PF00175"/>
    </source>
</evidence>
<organism evidence="6 7">
    <name type="scientific">Lepraria neglecta</name>
    <dbReference type="NCBI Taxonomy" id="209136"/>
    <lineage>
        <taxon>Eukaryota</taxon>
        <taxon>Fungi</taxon>
        <taxon>Dikarya</taxon>
        <taxon>Ascomycota</taxon>
        <taxon>Pezizomycotina</taxon>
        <taxon>Lecanoromycetes</taxon>
        <taxon>OSLEUM clade</taxon>
        <taxon>Lecanoromycetidae</taxon>
        <taxon>Lecanorales</taxon>
        <taxon>Lecanorineae</taxon>
        <taxon>Stereocaulaceae</taxon>
        <taxon>Lepraria</taxon>
    </lineage>
</organism>
<dbReference type="InterPro" id="IPR009050">
    <property type="entry name" value="Globin-like_sf"/>
</dbReference>
<dbReference type="GO" id="GO:0009636">
    <property type="term" value="P:response to toxic substance"/>
    <property type="evidence" value="ECO:0007669"/>
    <property type="project" value="UniProtKB-KW"/>
</dbReference>
<dbReference type="InterPro" id="IPR017938">
    <property type="entry name" value="Riboflavin_synthase-like_b-brl"/>
</dbReference>
<protein>
    <recommendedName>
        <fullName evidence="5">Oxidoreductase FAD/NAD(P)-binding domain-containing protein</fullName>
    </recommendedName>
</protein>
<dbReference type="InterPro" id="IPR001433">
    <property type="entry name" value="OxRdtase_FAD/NAD-bd"/>
</dbReference>
<dbReference type="GO" id="GO:0046210">
    <property type="term" value="P:nitric oxide catabolic process"/>
    <property type="evidence" value="ECO:0007669"/>
    <property type="project" value="TreeGrafter"/>
</dbReference>
<dbReference type="SUPFAM" id="SSF46458">
    <property type="entry name" value="Globin-like"/>
    <property type="match status" value="1"/>
</dbReference>
<dbReference type="AlphaFoldDB" id="A0AAD9ZDZ2"/>
<evidence type="ECO:0000313" key="7">
    <source>
        <dbReference type="Proteomes" id="UP001276659"/>
    </source>
</evidence>
<dbReference type="SUPFAM" id="SSF63380">
    <property type="entry name" value="Riboflavin synthase domain-like"/>
    <property type="match status" value="1"/>
</dbReference>
<name>A0AAD9ZDZ2_9LECA</name>
<proteinExistence type="predicted"/>
<keyword evidence="7" id="KW-1185">Reference proteome</keyword>
<keyword evidence="3" id="KW-0479">Metal-binding</keyword>
<dbReference type="GO" id="GO:0008941">
    <property type="term" value="F:nitric oxide dioxygenase NAD(P)H activity"/>
    <property type="evidence" value="ECO:0007669"/>
    <property type="project" value="TreeGrafter"/>
</dbReference>
<dbReference type="EMBL" id="JASNWA010000006">
    <property type="protein sequence ID" value="KAK3175012.1"/>
    <property type="molecule type" value="Genomic_DNA"/>
</dbReference>
<dbReference type="GO" id="GO:0046872">
    <property type="term" value="F:metal ion binding"/>
    <property type="evidence" value="ECO:0007669"/>
    <property type="project" value="UniProtKB-KW"/>
</dbReference>
<dbReference type="PANTHER" id="PTHR43396:SF3">
    <property type="entry name" value="FLAVOHEMOPROTEIN"/>
    <property type="match status" value="1"/>
</dbReference>
<dbReference type="GO" id="GO:0071949">
    <property type="term" value="F:FAD binding"/>
    <property type="evidence" value="ECO:0007669"/>
    <property type="project" value="TreeGrafter"/>
</dbReference>
<keyword evidence="1" id="KW-0216">Detoxification</keyword>
<reference evidence="6" key="1">
    <citation type="submission" date="2022-11" db="EMBL/GenBank/DDBJ databases">
        <title>Chromosomal genome sequence assembly and mating type (MAT) locus characterization of the leprose asexual lichenized fungus Lepraria neglecta (Nyl.) Erichsen.</title>
        <authorList>
            <person name="Allen J.L."/>
            <person name="Pfeffer B."/>
        </authorList>
    </citation>
    <scope>NUCLEOTIDE SEQUENCE</scope>
    <source>
        <strain evidence="6">Allen 5258</strain>
    </source>
</reference>
<evidence type="ECO:0000256" key="1">
    <source>
        <dbReference type="ARBA" id="ARBA00022575"/>
    </source>
</evidence>
<evidence type="ECO:0000256" key="3">
    <source>
        <dbReference type="ARBA" id="ARBA00022723"/>
    </source>
</evidence>
<sequence length="231" mass="25880">MSLTPEQVKIIKATVPVVQEHGNEITVRIYEDMLKEVPDLNNIAAKVQNDAPRPDHYRISVKKEPALNLGHPNANDHLGYVSNILHDERCIGDVLQDSHPAGEFVLDTRQDETSEYPIVLVSAGVGLTPNLSILITLTGKCSKCNISWVHATSSCSVQAFGNHVKQIASEHDNVQTHVFNKEPSEEDREGVDYRFKGSMSLNKLYADHDLFIHEPRAEYYICGLEKFMADM</sequence>
<keyword evidence="4" id="KW-0408">Iron</keyword>
<dbReference type="Gene3D" id="3.40.50.80">
    <property type="entry name" value="Nucleotide-binding domain of ferredoxin-NADP reductase (FNR) module"/>
    <property type="match status" value="1"/>
</dbReference>
<dbReference type="InterPro" id="IPR039261">
    <property type="entry name" value="FNR_nucleotide-bd"/>
</dbReference>
<evidence type="ECO:0000256" key="4">
    <source>
        <dbReference type="ARBA" id="ARBA00023004"/>
    </source>
</evidence>
<dbReference type="Pfam" id="PF00175">
    <property type="entry name" value="NAD_binding_1"/>
    <property type="match status" value="1"/>
</dbReference>